<dbReference type="EMBL" id="LBOG01000001">
    <property type="protein sequence ID" value="KKP30691.1"/>
    <property type="molecule type" value="Genomic_DNA"/>
</dbReference>
<name>A0A0F9YW53_9BACT</name>
<dbReference type="PATRIC" id="fig|1618767.3.peg.77"/>
<dbReference type="Proteomes" id="UP000034934">
    <property type="component" value="Unassembled WGS sequence"/>
</dbReference>
<dbReference type="PANTHER" id="PTHR37948">
    <property type="entry name" value="ZGC:113208"/>
    <property type="match status" value="1"/>
</dbReference>
<sequence length="176" mass="21470">MNIKNVSKNKLITVNDKMQKGYKYELLEPMGKNFQENFKPDLTPKQMLKLGVFGGKYMTDCKKEFPKDWFTYAKLSSIKHDPKLNYFRVNASQSLSIWRKKEWINKKHDPRGWFQWYCRYYMGRRIPEEDIRQIKRWKAINRHIAQISKNCRPKDLFCRRVQRQAVLHWAYDSRNI</sequence>
<dbReference type="AlphaFoldDB" id="A0A0F9YW53"/>
<evidence type="ECO:0000313" key="2">
    <source>
        <dbReference type="Proteomes" id="UP000034934"/>
    </source>
</evidence>
<comment type="caution">
    <text evidence="1">The sequence shown here is derived from an EMBL/GenBank/DDBJ whole genome shotgun (WGS) entry which is preliminary data.</text>
</comment>
<evidence type="ECO:0000313" key="1">
    <source>
        <dbReference type="EMBL" id="KKP30691.1"/>
    </source>
</evidence>
<dbReference type="PANTHER" id="PTHR37948:SF1">
    <property type="entry name" value="BLL5189 PROTEIN"/>
    <property type="match status" value="1"/>
</dbReference>
<gene>
    <name evidence="1" type="ORF">UR19_C0001G0075</name>
</gene>
<organism evidence="1 2">
    <name type="scientific">Candidatus Nomurabacteria bacterium GW2011_GWF1_31_48</name>
    <dbReference type="NCBI Taxonomy" id="1618767"/>
    <lineage>
        <taxon>Bacteria</taxon>
        <taxon>Candidatus Nomuraibacteriota</taxon>
    </lineage>
</organism>
<protein>
    <submittedName>
        <fullName evidence="1">Uncharacterized protein</fullName>
    </submittedName>
</protein>
<reference evidence="1 2" key="1">
    <citation type="journal article" date="2015" name="Nature">
        <title>rRNA introns, odd ribosomes, and small enigmatic genomes across a large radiation of phyla.</title>
        <authorList>
            <person name="Brown C.T."/>
            <person name="Hug L.A."/>
            <person name="Thomas B.C."/>
            <person name="Sharon I."/>
            <person name="Castelle C.J."/>
            <person name="Singh A."/>
            <person name="Wilkins M.J."/>
            <person name="Williams K.H."/>
            <person name="Banfield J.F."/>
        </authorList>
    </citation>
    <scope>NUCLEOTIDE SEQUENCE [LARGE SCALE GENOMIC DNA]</scope>
</reference>
<accession>A0A0F9YW53</accession>
<proteinExistence type="predicted"/>